<feature type="transmembrane region" description="Helical" evidence="1">
    <location>
        <begin position="420"/>
        <end position="440"/>
    </location>
</feature>
<dbReference type="Pfam" id="PF16933">
    <property type="entry name" value="PelG"/>
    <property type="match status" value="1"/>
</dbReference>
<dbReference type="Proteomes" id="UP001516061">
    <property type="component" value="Unassembled WGS sequence"/>
</dbReference>
<gene>
    <name evidence="2" type="ORF">HNQ01_000184</name>
</gene>
<feature type="transmembrane region" description="Helical" evidence="1">
    <location>
        <begin position="272"/>
        <end position="292"/>
    </location>
</feature>
<name>A0ABX2FZ61_9BURK</name>
<keyword evidence="1" id="KW-0472">Membrane</keyword>
<dbReference type="EMBL" id="JABSNM010000001">
    <property type="protein sequence ID" value="NRT54477.1"/>
    <property type="molecule type" value="Genomic_DNA"/>
</dbReference>
<protein>
    <submittedName>
        <fullName evidence="2">Membrane protein</fullName>
    </submittedName>
</protein>
<feature type="transmembrane region" description="Helical" evidence="1">
    <location>
        <begin position="61"/>
        <end position="83"/>
    </location>
</feature>
<keyword evidence="1" id="KW-1133">Transmembrane helix</keyword>
<feature type="transmembrane region" description="Helical" evidence="1">
    <location>
        <begin position="229"/>
        <end position="252"/>
    </location>
</feature>
<feature type="transmembrane region" description="Helical" evidence="1">
    <location>
        <begin position="188"/>
        <end position="209"/>
    </location>
</feature>
<feature type="transmembrane region" description="Helical" evidence="1">
    <location>
        <begin position="394"/>
        <end position="414"/>
    </location>
</feature>
<feature type="transmembrane region" description="Helical" evidence="1">
    <location>
        <begin position="365"/>
        <end position="387"/>
    </location>
</feature>
<feature type="transmembrane region" description="Helical" evidence="1">
    <location>
        <begin position="334"/>
        <end position="353"/>
    </location>
</feature>
<keyword evidence="3" id="KW-1185">Reference proteome</keyword>
<feature type="transmembrane region" description="Helical" evidence="1">
    <location>
        <begin position="161"/>
        <end position="182"/>
    </location>
</feature>
<evidence type="ECO:0000313" key="3">
    <source>
        <dbReference type="Proteomes" id="UP001516061"/>
    </source>
</evidence>
<feature type="transmembrane region" description="Helical" evidence="1">
    <location>
        <begin position="132"/>
        <end position="154"/>
    </location>
</feature>
<evidence type="ECO:0000256" key="1">
    <source>
        <dbReference type="SAM" id="Phobius"/>
    </source>
</evidence>
<comment type="caution">
    <text evidence="2">The sequence shown here is derived from an EMBL/GenBank/DDBJ whole genome shotgun (WGS) entry which is preliminary data.</text>
</comment>
<proteinExistence type="predicted"/>
<evidence type="ECO:0000313" key="2">
    <source>
        <dbReference type="EMBL" id="NRT54477.1"/>
    </source>
</evidence>
<dbReference type="InterPro" id="IPR031617">
    <property type="entry name" value="PelG"/>
</dbReference>
<sequence length="455" mass="50258">MAGIGFELRKLLQRDSYAGLLKAYAYAGVISSGPWVLSIVGILLVGMIAAGSAADREVTRFQVMVTWLILCSLVLTGPIQLSFTRWVADRLFERRRDLIVPNFLGALLLVLAGCGTLGLLAAALLFPGQGNLLRVLIGSGLAVLGGIWLTTIFLSGMKQYGAIVLLFLLGYGVTVLASLGLRRFGLEGLLGGFVLGQFVLLAGMLMMVLRTLPTERMIAFAFLRRGAMYGTLVWVGVLYNLGVWADKLVFWLSPEVSQPIIGPLRASIIYDLPAFLAYLAIIPGMAVFLVRIETDFVEYYERFFDAVREGGSLDQIRHLRDEMVFTIRQGLYEILKIQGITTVLVMVLAPRVLDWIGISHLYLPLLYLDVVAASLQVVLLGLLNIFFYLDRRRVVLGLTVLLLALNTGLSWLTLQLGAAYYGYGVALAMMITVFVAMLALESRLHRLEYETFMLQ</sequence>
<organism evidence="2 3">
    <name type="scientific">Sphaerotilus uruguayifluvii</name>
    <dbReference type="NCBI Taxonomy" id="2735897"/>
    <lineage>
        <taxon>Bacteria</taxon>
        <taxon>Pseudomonadati</taxon>
        <taxon>Pseudomonadota</taxon>
        <taxon>Betaproteobacteria</taxon>
        <taxon>Burkholderiales</taxon>
        <taxon>Sphaerotilaceae</taxon>
        <taxon>Sphaerotilus</taxon>
    </lineage>
</organism>
<feature type="transmembrane region" description="Helical" evidence="1">
    <location>
        <begin position="23"/>
        <end position="49"/>
    </location>
</feature>
<dbReference type="RefSeq" id="WP_173803435.1">
    <property type="nucleotide sequence ID" value="NZ_JABSNM010000001.1"/>
</dbReference>
<keyword evidence="1" id="KW-0812">Transmembrane</keyword>
<feature type="transmembrane region" description="Helical" evidence="1">
    <location>
        <begin position="103"/>
        <end position="126"/>
    </location>
</feature>
<reference evidence="2 3" key="1">
    <citation type="submission" date="2020-05" db="EMBL/GenBank/DDBJ databases">
        <title>Genomic Encyclopedia of Type Strains, Phase IV (KMG-V): Genome sequencing to study the core and pangenomes of soil and plant-associated prokaryotes.</title>
        <authorList>
            <person name="Whitman W."/>
        </authorList>
    </citation>
    <scope>NUCLEOTIDE SEQUENCE [LARGE SCALE GENOMIC DNA]</scope>
    <source>
        <strain evidence="2 3">C29</strain>
    </source>
</reference>
<accession>A0ABX2FZ61</accession>